<dbReference type="RefSeq" id="WP_268758069.1">
    <property type="nucleotide sequence ID" value="NZ_CP113836.1"/>
</dbReference>
<keyword evidence="3" id="KW-1185">Reference proteome</keyword>
<feature type="domain" description="A-factor biosynthesis hotdog" evidence="1">
    <location>
        <begin position="37"/>
        <end position="173"/>
    </location>
</feature>
<dbReference type="InterPro" id="IPR047757">
    <property type="entry name" value="AfsA-like"/>
</dbReference>
<accession>A0ABY7B745</accession>
<dbReference type="Pfam" id="PF03756">
    <property type="entry name" value="AfsA"/>
    <property type="match status" value="2"/>
</dbReference>
<evidence type="ECO:0000313" key="2">
    <source>
        <dbReference type="EMBL" id="WAL67971.1"/>
    </source>
</evidence>
<dbReference type="EMBL" id="CP113836">
    <property type="protein sequence ID" value="WAL67971.1"/>
    <property type="molecule type" value="Genomic_DNA"/>
</dbReference>
<organism evidence="2 3">
    <name type="scientific">Amycolatopsis cynarae</name>
    <dbReference type="NCBI Taxonomy" id="2995223"/>
    <lineage>
        <taxon>Bacteria</taxon>
        <taxon>Bacillati</taxon>
        <taxon>Actinomycetota</taxon>
        <taxon>Actinomycetes</taxon>
        <taxon>Pseudonocardiales</taxon>
        <taxon>Pseudonocardiaceae</taxon>
        <taxon>Amycolatopsis</taxon>
    </lineage>
</organism>
<dbReference type="NCBIfam" id="NF041195">
    <property type="entry name" value="ScbA_BarX_GamBu"/>
    <property type="match status" value="1"/>
</dbReference>
<proteinExistence type="predicted"/>
<sequence>MIGTLLLEAAHKTSETETGERSVPRQLGFQQTIPRSFVHRAAVSEVFVTDLNILGEGRAEIGAQWPRRHSFFGPRTPSSHDPMLCAETFRQAGLLIAHQVYGIPLGHSFLSDHKTYSVDAAGLGTVGRPVDVVLQASAHDIQYRGKNVAGMRLDFECFRDGHRIGSASERWRCVSSAVYRRVRGDHFAATPFQARARPTVAPALVGRERAEDVLLAAASSETAAAATFSLQFDPDHAVLFDHPVDHVPGMVLMEAARQAALLAVGDPHALPVDVEFGFDAYVEFDAECLLLVTAEPVAADGTRRVRVVARQNGATAASGSLAMRLS</sequence>
<dbReference type="InterPro" id="IPR005509">
    <property type="entry name" value="AfsA_hotdog_dom"/>
</dbReference>
<evidence type="ECO:0000313" key="3">
    <source>
        <dbReference type="Proteomes" id="UP001163203"/>
    </source>
</evidence>
<evidence type="ECO:0000259" key="1">
    <source>
        <dbReference type="Pfam" id="PF03756"/>
    </source>
</evidence>
<feature type="domain" description="A-factor biosynthesis hotdog" evidence="1">
    <location>
        <begin position="204"/>
        <end position="323"/>
    </location>
</feature>
<dbReference type="Proteomes" id="UP001163203">
    <property type="component" value="Chromosome"/>
</dbReference>
<gene>
    <name evidence="2" type="ORF">ORV05_09435</name>
</gene>
<protein>
    <submittedName>
        <fullName evidence="2">ScbA/BarX family gamma-butyrolactone biosynthesis protein</fullName>
    </submittedName>
</protein>
<reference evidence="2" key="1">
    <citation type="submission" date="2022-11" db="EMBL/GenBank/DDBJ databases">
        <authorList>
            <person name="Mo P."/>
        </authorList>
    </citation>
    <scope>NUCLEOTIDE SEQUENCE</scope>
    <source>
        <strain evidence="2">HUAS 11-8</strain>
    </source>
</reference>
<name>A0ABY7B745_9PSEU</name>